<reference evidence="1 2" key="1">
    <citation type="journal article" date="2018" name="Sci. Rep.">
        <title>Comparative analysis of the Pocillopora damicornis genome highlights role of immune system in coral evolution.</title>
        <authorList>
            <person name="Cunning R."/>
            <person name="Bay R.A."/>
            <person name="Gillette P."/>
            <person name="Baker A.C."/>
            <person name="Traylor-Knowles N."/>
        </authorList>
    </citation>
    <scope>NUCLEOTIDE SEQUENCE [LARGE SCALE GENOMIC DNA]</scope>
    <source>
        <strain evidence="1">RSMAS</strain>
        <tissue evidence="1">Whole animal</tissue>
    </source>
</reference>
<gene>
    <name evidence="1" type="ORF">pdam_00004594</name>
</gene>
<proteinExistence type="predicted"/>
<dbReference type="OrthoDB" id="5986176at2759"/>
<comment type="caution">
    <text evidence="1">The sequence shown here is derived from an EMBL/GenBank/DDBJ whole genome shotgun (WGS) entry which is preliminary data.</text>
</comment>
<evidence type="ECO:0000313" key="2">
    <source>
        <dbReference type="Proteomes" id="UP000275408"/>
    </source>
</evidence>
<name>A0A3M6UMF2_POCDA</name>
<dbReference type="PANTHER" id="PTHR31424">
    <property type="entry name" value="PROTEIN CBG23806"/>
    <property type="match status" value="1"/>
</dbReference>
<evidence type="ECO:0000313" key="1">
    <source>
        <dbReference type="EMBL" id="RMX54538.1"/>
    </source>
</evidence>
<dbReference type="PANTHER" id="PTHR31424:SF3">
    <property type="entry name" value="RING-TYPE DOMAIN-CONTAINING PROTEIN"/>
    <property type="match status" value="1"/>
</dbReference>
<dbReference type="EMBL" id="RCHS01001247">
    <property type="protein sequence ID" value="RMX54538.1"/>
    <property type="molecule type" value="Genomic_DNA"/>
</dbReference>
<dbReference type="AlphaFoldDB" id="A0A3M6UMF2"/>
<accession>A0A3M6UMF2</accession>
<dbReference type="Proteomes" id="UP000275408">
    <property type="component" value="Unassembled WGS sequence"/>
</dbReference>
<sequence length="199" mass="22234">MTSDSLPRSYLVKQCRDELNKMCKIEPLNAKFEGAKVTCVETVFKIHISDFFKQNSDFDPITDKIKIKINGDGARMTRNSNFTLLSFSILQTEESVMSAKGNRTLGIVNGTESYHTIKESFQSIFNEVNDLTATGKMNVDGQEVKTEFYLGDDYKFILLMLGLKGATSNYACASKHTKIIAGESTMTSQVTTLPPQQEQ</sequence>
<organism evidence="1 2">
    <name type="scientific">Pocillopora damicornis</name>
    <name type="common">Cauliflower coral</name>
    <name type="synonym">Millepora damicornis</name>
    <dbReference type="NCBI Taxonomy" id="46731"/>
    <lineage>
        <taxon>Eukaryota</taxon>
        <taxon>Metazoa</taxon>
        <taxon>Cnidaria</taxon>
        <taxon>Anthozoa</taxon>
        <taxon>Hexacorallia</taxon>
        <taxon>Scleractinia</taxon>
        <taxon>Astrocoeniina</taxon>
        <taxon>Pocilloporidae</taxon>
        <taxon>Pocillopora</taxon>
    </lineage>
</organism>
<protein>
    <submittedName>
        <fullName evidence="1">Uncharacterized protein</fullName>
    </submittedName>
</protein>
<keyword evidence="2" id="KW-1185">Reference proteome</keyword>